<dbReference type="Pfam" id="PF04616">
    <property type="entry name" value="Glyco_hydro_43"/>
    <property type="match status" value="1"/>
</dbReference>
<sequence>MTLSPRTTITPGQVWLDTAGERIHAHGGSVIAVGDRFYWYGENKEFSTPGSGIWHWGVRAYSSTDLCNWQDEGVIIPPDEDDEESPLHPAQLLDRPHIVYNAETRKYVCWVKVMTKGSIQRSTVLVADDILGPYEIVRTWLRPLDMSAGDFDLVVDPHDGKGYYYFERVHSEMICADLTTDYTGVTGYYSTHFPQPQPPFVREAPAYFARDRKHYLLTSGTTGYYPNPSEAAVAHSYHGPFTVLGDLHPSDSSRTSFHSQISSVFRHPGKKDLYIAIADRWLPSYLAHGERAHQAFVEHFAPGRDGDEPMEEFAEVNTSLADYVWLPISFDGDRPVIAWRDEWSPDEFEDA</sequence>
<keyword evidence="6" id="KW-1185">Reference proteome</keyword>
<dbReference type="SUPFAM" id="SSF75005">
    <property type="entry name" value="Arabinanase/levansucrase/invertase"/>
    <property type="match status" value="1"/>
</dbReference>
<gene>
    <name evidence="5" type="ORF">Microterr_25310</name>
</gene>
<accession>A0ABM8E2D1</accession>
<dbReference type="Proteomes" id="UP001317779">
    <property type="component" value="Chromosome"/>
</dbReference>
<evidence type="ECO:0000313" key="5">
    <source>
        <dbReference type="EMBL" id="BDV31871.1"/>
    </source>
</evidence>
<comment type="similarity">
    <text evidence="1 4">Belongs to the glycosyl hydrolase 43 family.</text>
</comment>
<dbReference type="InterPro" id="IPR023296">
    <property type="entry name" value="Glyco_hydro_beta-prop_sf"/>
</dbReference>
<dbReference type="CDD" id="cd18826">
    <property type="entry name" value="GH43_CtGH43-like"/>
    <property type="match status" value="1"/>
</dbReference>
<dbReference type="EMBL" id="AP027141">
    <property type="protein sequence ID" value="BDV31871.1"/>
    <property type="molecule type" value="Genomic_DNA"/>
</dbReference>
<evidence type="ECO:0000313" key="6">
    <source>
        <dbReference type="Proteomes" id="UP001317779"/>
    </source>
</evidence>
<name>A0ABM8E2D1_9MICO</name>
<reference evidence="5 6" key="1">
    <citation type="submission" date="2022-12" db="EMBL/GenBank/DDBJ databases">
        <title>Microbacterium terricola strain KV-448 chromosome, complete genome.</title>
        <authorList>
            <person name="Oshima T."/>
            <person name="Moriya T."/>
            <person name="Bessho Y."/>
        </authorList>
    </citation>
    <scope>NUCLEOTIDE SEQUENCE [LARGE SCALE GENOMIC DNA]</scope>
    <source>
        <strain evidence="5 6">KV-448</strain>
    </source>
</reference>
<evidence type="ECO:0000256" key="2">
    <source>
        <dbReference type="ARBA" id="ARBA00022801"/>
    </source>
</evidence>
<protein>
    <submittedName>
        <fullName evidence="5">Glycosyl hydrolase family 43</fullName>
    </submittedName>
</protein>
<dbReference type="InterPro" id="IPR006710">
    <property type="entry name" value="Glyco_hydro_43"/>
</dbReference>
<proteinExistence type="inferred from homology"/>
<evidence type="ECO:0000256" key="3">
    <source>
        <dbReference type="ARBA" id="ARBA00023295"/>
    </source>
</evidence>
<keyword evidence="3 4" id="KW-0326">Glycosidase</keyword>
<organism evidence="5 6">
    <name type="scientific">Microbacterium terricola</name>
    <dbReference type="NCBI Taxonomy" id="344163"/>
    <lineage>
        <taxon>Bacteria</taxon>
        <taxon>Bacillati</taxon>
        <taxon>Actinomycetota</taxon>
        <taxon>Actinomycetes</taxon>
        <taxon>Micrococcales</taxon>
        <taxon>Microbacteriaceae</taxon>
        <taxon>Microbacterium</taxon>
    </lineage>
</organism>
<dbReference type="GO" id="GO:0016787">
    <property type="term" value="F:hydrolase activity"/>
    <property type="evidence" value="ECO:0007669"/>
    <property type="project" value="UniProtKB-KW"/>
</dbReference>
<evidence type="ECO:0000256" key="4">
    <source>
        <dbReference type="RuleBase" id="RU361187"/>
    </source>
</evidence>
<keyword evidence="2 4" id="KW-0378">Hydrolase</keyword>
<dbReference type="RefSeq" id="WP_263797546.1">
    <property type="nucleotide sequence ID" value="NZ_AP027141.1"/>
</dbReference>
<dbReference type="Gene3D" id="2.115.10.20">
    <property type="entry name" value="Glycosyl hydrolase domain, family 43"/>
    <property type="match status" value="1"/>
</dbReference>
<dbReference type="PANTHER" id="PTHR22925">
    <property type="entry name" value="GLYCOSYL HYDROLASE 43 FAMILY MEMBER"/>
    <property type="match status" value="1"/>
</dbReference>
<evidence type="ECO:0000256" key="1">
    <source>
        <dbReference type="ARBA" id="ARBA00009865"/>
    </source>
</evidence>
<dbReference type="PANTHER" id="PTHR22925:SF3">
    <property type="entry name" value="GLYCOSYL HYDROLASE FAMILY PROTEIN 43"/>
    <property type="match status" value="1"/>
</dbReference>